<dbReference type="AlphaFoldDB" id="A0A9P9IK84"/>
<evidence type="ECO:0000313" key="4">
    <source>
        <dbReference type="Proteomes" id="UP000700596"/>
    </source>
</evidence>
<evidence type="ECO:0000313" key="3">
    <source>
        <dbReference type="EMBL" id="KAH7123571.1"/>
    </source>
</evidence>
<sequence>MNILTLLLFLVSFAFAIPVPSPIDGDIIPGRPVEGRPVEGRPVEGRPVEGRPVTGRPVEPRPIGSRNAEPQDPGFIPNSYIVEFKAEYTHAQFKEYLVKKEVTYTFTYEWTNPKLYYGVSIKFGNGGDYLKAKEWIGIKNIHQSQVITIDPPFSTQPFPPSNS</sequence>
<gene>
    <name evidence="3" type="ORF">B0J11DRAFT_606399</name>
</gene>
<reference evidence="3" key="1">
    <citation type="journal article" date="2021" name="Nat. Commun.">
        <title>Genetic determinants of endophytism in the Arabidopsis root mycobiome.</title>
        <authorList>
            <person name="Mesny F."/>
            <person name="Miyauchi S."/>
            <person name="Thiergart T."/>
            <person name="Pickel B."/>
            <person name="Atanasova L."/>
            <person name="Karlsson M."/>
            <person name="Huettel B."/>
            <person name="Barry K.W."/>
            <person name="Haridas S."/>
            <person name="Chen C."/>
            <person name="Bauer D."/>
            <person name="Andreopoulos W."/>
            <person name="Pangilinan J."/>
            <person name="LaButti K."/>
            <person name="Riley R."/>
            <person name="Lipzen A."/>
            <person name="Clum A."/>
            <person name="Drula E."/>
            <person name="Henrissat B."/>
            <person name="Kohler A."/>
            <person name="Grigoriev I.V."/>
            <person name="Martin F.M."/>
            <person name="Hacquard S."/>
        </authorList>
    </citation>
    <scope>NUCLEOTIDE SEQUENCE</scope>
    <source>
        <strain evidence="3">MPI-CAGE-CH-0243</strain>
    </source>
</reference>
<comment type="caution">
    <text evidence="3">The sequence shown here is derived from an EMBL/GenBank/DDBJ whole genome shotgun (WGS) entry which is preliminary data.</text>
</comment>
<evidence type="ECO:0000256" key="1">
    <source>
        <dbReference type="SAM" id="MobiDB-lite"/>
    </source>
</evidence>
<dbReference type="EMBL" id="JAGMWT010000008">
    <property type="protein sequence ID" value="KAH7123571.1"/>
    <property type="molecule type" value="Genomic_DNA"/>
</dbReference>
<feature type="region of interest" description="Disordered" evidence="1">
    <location>
        <begin position="29"/>
        <end position="74"/>
    </location>
</feature>
<dbReference type="Proteomes" id="UP000700596">
    <property type="component" value="Unassembled WGS sequence"/>
</dbReference>
<accession>A0A9P9IK84</accession>
<protein>
    <submittedName>
        <fullName evidence="3">Uncharacterized protein</fullName>
    </submittedName>
</protein>
<feature type="compositionally biased region" description="Basic and acidic residues" evidence="1">
    <location>
        <begin position="33"/>
        <end position="49"/>
    </location>
</feature>
<dbReference type="OrthoDB" id="3801555at2759"/>
<keyword evidence="4" id="KW-1185">Reference proteome</keyword>
<feature type="chain" id="PRO_5040437831" evidence="2">
    <location>
        <begin position="17"/>
        <end position="163"/>
    </location>
</feature>
<evidence type="ECO:0000256" key="2">
    <source>
        <dbReference type="SAM" id="SignalP"/>
    </source>
</evidence>
<name>A0A9P9IK84_9PLEO</name>
<proteinExistence type="predicted"/>
<feature type="signal peptide" evidence="2">
    <location>
        <begin position="1"/>
        <end position="16"/>
    </location>
</feature>
<keyword evidence="2" id="KW-0732">Signal</keyword>
<organism evidence="3 4">
    <name type="scientific">Dendryphion nanum</name>
    <dbReference type="NCBI Taxonomy" id="256645"/>
    <lineage>
        <taxon>Eukaryota</taxon>
        <taxon>Fungi</taxon>
        <taxon>Dikarya</taxon>
        <taxon>Ascomycota</taxon>
        <taxon>Pezizomycotina</taxon>
        <taxon>Dothideomycetes</taxon>
        <taxon>Pleosporomycetidae</taxon>
        <taxon>Pleosporales</taxon>
        <taxon>Torulaceae</taxon>
        <taxon>Dendryphion</taxon>
    </lineage>
</organism>